<sequence length="184" mass="20920">MKKQVLFIHSAGPQGGKQGSSPLIAYLQKSLSEDYHLSCPAMPNPENPSYASWKAILKEKLSELNGNVVLIGHSLGGSVLLKFLSEEACDLSISGLFVMGSPYWGLDKEWFNREFELSNDFSSRVSQITQIYLYQSRNDDVVPFSHFEHYEYKLPHAKTRVFENYGHLFQNDLPELVLDIESTR</sequence>
<proteinExistence type="predicted"/>
<dbReference type="GO" id="GO:0016787">
    <property type="term" value="F:hydrolase activity"/>
    <property type="evidence" value="ECO:0007669"/>
    <property type="project" value="InterPro"/>
</dbReference>
<dbReference type="Gene3D" id="3.40.50.1820">
    <property type="entry name" value="alpha/beta hydrolase"/>
    <property type="match status" value="1"/>
</dbReference>
<organism evidence="1 2">
    <name type="scientific">Halobacillus aidingensis</name>
    <dbReference type="NCBI Taxonomy" id="240303"/>
    <lineage>
        <taxon>Bacteria</taxon>
        <taxon>Bacillati</taxon>
        <taxon>Bacillota</taxon>
        <taxon>Bacilli</taxon>
        <taxon>Bacillales</taxon>
        <taxon>Bacillaceae</taxon>
        <taxon>Halobacillus</taxon>
    </lineage>
</organism>
<accession>A0A1H0LWM4</accession>
<dbReference type="Pfam" id="PF06821">
    <property type="entry name" value="Ser_hydrolase"/>
    <property type="match status" value="1"/>
</dbReference>
<dbReference type="InterPro" id="IPR029058">
    <property type="entry name" value="AB_hydrolase_fold"/>
</dbReference>
<evidence type="ECO:0000313" key="2">
    <source>
        <dbReference type="Proteomes" id="UP000198860"/>
    </source>
</evidence>
<dbReference type="PANTHER" id="PTHR15394">
    <property type="entry name" value="SERINE HYDROLASE RBBP9"/>
    <property type="match status" value="1"/>
</dbReference>
<dbReference type="RefSeq" id="WP_089652205.1">
    <property type="nucleotide sequence ID" value="NZ_FNIZ01000007.1"/>
</dbReference>
<gene>
    <name evidence="1" type="ORF">SAMN05421677_107146</name>
</gene>
<dbReference type="EMBL" id="FNIZ01000007">
    <property type="protein sequence ID" value="SDO72535.1"/>
    <property type="molecule type" value="Genomic_DNA"/>
</dbReference>
<name>A0A1H0LWM4_HALAD</name>
<protein>
    <recommendedName>
        <fullName evidence="3">Serine hydrolase</fullName>
    </recommendedName>
</protein>
<dbReference type="SUPFAM" id="SSF53474">
    <property type="entry name" value="alpha/beta-Hydrolases"/>
    <property type="match status" value="1"/>
</dbReference>
<dbReference type="AlphaFoldDB" id="A0A1H0LWM4"/>
<dbReference type="InterPro" id="IPR010662">
    <property type="entry name" value="RBBP9/YdeN"/>
</dbReference>
<dbReference type="STRING" id="240303.SAMN05421677_107146"/>
<dbReference type="Proteomes" id="UP000198860">
    <property type="component" value="Unassembled WGS sequence"/>
</dbReference>
<evidence type="ECO:0000313" key="1">
    <source>
        <dbReference type="EMBL" id="SDO72535.1"/>
    </source>
</evidence>
<dbReference type="OrthoDB" id="9804993at2"/>
<keyword evidence="2" id="KW-1185">Reference proteome</keyword>
<dbReference type="PANTHER" id="PTHR15394:SF3">
    <property type="entry name" value="SERINE HYDROLASE RBBP9"/>
    <property type="match status" value="1"/>
</dbReference>
<reference evidence="2" key="1">
    <citation type="submission" date="2016-10" db="EMBL/GenBank/DDBJ databases">
        <authorList>
            <person name="Varghese N."/>
            <person name="Submissions S."/>
        </authorList>
    </citation>
    <scope>NUCLEOTIDE SEQUENCE [LARGE SCALE GENOMIC DNA]</scope>
    <source>
        <strain evidence="2">CGMCC 1.3703</strain>
    </source>
</reference>
<evidence type="ECO:0008006" key="3">
    <source>
        <dbReference type="Google" id="ProtNLM"/>
    </source>
</evidence>